<sequence>METFALWEGLLLVCSPWEPRSHTAEANEPCRWRGHRPQLNPEAELPPMWMKASCKWVLQVQVSRPDSCPWSRNDLPSLSPAQISEL</sequence>
<proteinExistence type="predicted"/>
<accession>A0A9X9MCT2</accession>
<dbReference type="EMBL" id="CYRY02046741">
    <property type="protein sequence ID" value="VCX42523.1"/>
    <property type="molecule type" value="Genomic_DNA"/>
</dbReference>
<comment type="caution">
    <text evidence="2">The sequence shown here is derived from an EMBL/GenBank/DDBJ whole genome shotgun (WGS) entry which is preliminary data.</text>
</comment>
<keyword evidence="3" id="KW-1185">Reference proteome</keyword>
<dbReference type="Proteomes" id="UP000269945">
    <property type="component" value="Unassembled WGS sequence"/>
</dbReference>
<reference evidence="2 3" key="1">
    <citation type="submission" date="2018-10" db="EMBL/GenBank/DDBJ databases">
        <authorList>
            <person name="Ekblom R."/>
            <person name="Jareborg N."/>
        </authorList>
    </citation>
    <scope>NUCLEOTIDE SEQUENCE [LARGE SCALE GENOMIC DNA]</scope>
    <source>
        <tissue evidence="2">Muscle</tissue>
    </source>
</reference>
<organism evidence="2 3">
    <name type="scientific">Gulo gulo</name>
    <name type="common">Wolverine</name>
    <name type="synonym">Gluton</name>
    <dbReference type="NCBI Taxonomy" id="48420"/>
    <lineage>
        <taxon>Eukaryota</taxon>
        <taxon>Metazoa</taxon>
        <taxon>Chordata</taxon>
        <taxon>Craniata</taxon>
        <taxon>Vertebrata</taxon>
        <taxon>Euteleostomi</taxon>
        <taxon>Mammalia</taxon>
        <taxon>Eutheria</taxon>
        <taxon>Laurasiatheria</taxon>
        <taxon>Carnivora</taxon>
        <taxon>Caniformia</taxon>
        <taxon>Musteloidea</taxon>
        <taxon>Mustelidae</taxon>
        <taxon>Guloninae</taxon>
        <taxon>Gulo</taxon>
    </lineage>
</organism>
<evidence type="ECO:0000313" key="3">
    <source>
        <dbReference type="Proteomes" id="UP000269945"/>
    </source>
</evidence>
<feature type="compositionally biased region" description="Polar residues" evidence="1">
    <location>
        <begin position="74"/>
        <end position="86"/>
    </location>
</feature>
<evidence type="ECO:0000313" key="2">
    <source>
        <dbReference type="EMBL" id="VCX42523.1"/>
    </source>
</evidence>
<evidence type="ECO:0000256" key="1">
    <source>
        <dbReference type="SAM" id="MobiDB-lite"/>
    </source>
</evidence>
<name>A0A9X9MCT2_GULGU</name>
<dbReference type="AlphaFoldDB" id="A0A9X9MCT2"/>
<gene>
    <name evidence="2" type="ORF">BN2614_LOCUS5</name>
</gene>
<feature type="region of interest" description="Disordered" evidence="1">
    <location>
        <begin position="65"/>
        <end position="86"/>
    </location>
</feature>
<protein>
    <submittedName>
        <fullName evidence="2">Uncharacterized protein</fullName>
    </submittedName>
</protein>